<protein>
    <submittedName>
        <fullName evidence="1">Uncharacterized protein</fullName>
    </submittedName>
</protein>
<proteinExistence type="predicted"/>
<dbReference type="EMBL" id="ML005662">
    <property type="protein sequence ID" value="RKP17833.1"/>
    <property type="molecule type" value="Genomic_DNA"/>
</dbReference>
<gene>
    <name evidence="1" type="ORF">ROZALSC1DRAFT_30409</name>
</gene>
<dbReference type="Gene3D" id="3.40.50.300">
    <property type="entry name" value="P-loop containing nucleotide triphosphate hydrolases"/>
    <property type="match status" value="1"/>
</dbReference>
<accession>A0A4P9YEC3</accession>
<sequence>MQLLREACPLDRPYDVDNIYRILQNHHVDITHFKNNRLCIIGPSNTGKSRILQGLSEILNTETFISENTVYKFKPLLNAELIVIPELQKLLDSRVLKETALLALLSESSSLNIPVSSYGTQHKLKQDLPIFIMNQSSRFLSFSDLPSLNSRLSIVRFSGPPFSSNLQIPISGKALAYFLLRDQQ</sequence>
<dbReference type="InterPro" id="IPR027417">
    <property type="entry name" value="P-loop_NTPase"/>
</dbReference>
<evidence type="ECO:0000313" key="2">
    <source>
        <dbReference type="Proteomes" id="UP000281549"/>
    </source>
</evidence>
<dbReference type="Proteomes" id="UP000281549">
    <property type="component" value="Unassembled WGS sequence"/>
</dbReference>
<reference evidence="2" key="1">
    <citation type="journal article" date="2018" name="Nat. Microbiol.">
        <title>Leveraging single-cell genomics to expand the fungal tree of life.</title>
        <authorList>
            <person name="Ahrendt S.R."/>
            <person name="Quandt C.A."/>
            <person name="Ciobanu D."/>
            <person name="Clum A."/>
            <person name="Salamov A."/>
            <person name="Andreopoulos B."/>
            <person name="Cheng J.F."/>
            <person name="Woyke T."/>
            <person name="Pelin A."/>
            <person name="Henrissat B."/>
            <person name="Reynolds N.K."/>
            <person name="Benny G.L."/>
            <person name="Smith M.E."/>
            <person name="James T.Y."/>
            <person name="Grigoriev I.V."/>
        </authorList>
    </citation>
    <scope>NUCLEOTIDE SEQUENCE [LARGE SCALE GENOMIC DNA]</scope>
    <source>
        <strain evidence="2">CSF55</strain>
    </source>
</reference>
<dbReference type="SUPFAM" id="SSF52540">
    <property type="entry name" value="P-loop containing nucleoside triphosphate hydrolases"/>
    <property type="match status" value="1"/>
</dbReference>
<dbReference type="AlphaFoldDB" id="A0A4P9YEC3"/>
<evidence type="ECO:0000313" key="1">
    <source>
        <dbReference type="EMBL" id="RKP17833.1"/>
    </source>
</evidence>
<organism evidence="1 2">
    <name type="scientific">Rozella allomycis (strain CSF55)</name>
    <dbReference type="NCBI Taxonomy" id="988480"/>
    <lineage>
        <taxon>Eukaryota</taxon>
        <taxon>Fungi</taxon>
        <taxon>Fungi incertae sedis</taxon>
        <taxon>Cryptomycota</taxon>
        <taxon>Cryptomycota incertae sedis</taxon>
        <taxon>Rozella</taxon>
    </lineage>
</organism>
<name>A0A4P9YEC3_ROZAC</name>